<sequence>MQRRIPSVRRYTCWPLARRRGGAEELGDTRACETGSAHARTHTHTPWARSHGVRTHQPTARRWRPFIRPCATTSRTRAHLHTPAPPPRTVCRRPRGQAAGGGRRPRSAGGECQTRRHHDDDARDGRGARRGRRGTWSAAGCGRGAARVRPQLGWRIWRIWQKDARARHPVRAAAAPPS</sequence>
<evidence type="ECO:0000256" key="1">
    <source>
        <dbReference type="SAM" id="MobiDB-lite"/>
    </source>
</evidence>
<feature type="region of interest" description="Disordered" evidence="1">
    <location>
        <begin position="75"/>
        <end position="144"/>
    </location>
</feature>
<proteinExistence type="predicted"/>
<reference evidence="3" key="1">
    <citation type="submission" date="2014-04" db="EMBL/GenBank/DDBJ databases">
        <title>Evolutionary Origins and Diversification of the Mycorrhizal Mutualists.</title>
        <authorList>
            <consortium name="DOE Joint Genome Institute"/>
            <consortium name="Mycorrhizal Genomics Consortium"/>
            <person name="Kohler A."/>
            <person name="Kuo A."/>
            <person name="Nagy L.G."/>
            <person name="Floudas D."/>
            <person name="Copeland A."/>
            <person name="Barry K.W."/>
            <person name="Cichocki N."/>
            <person name="Veneault-Fourrey C."/>
            <person name="LaButti K."/>
            <person name="Lindquist E.A."/>
            <person name="Lipzen A."/>
            <person name="Lundell T."/>
            <person name="Morin E."/>
            <person name="Murat C."/>
            <person name="Riley R."/>
            <person name="Ohm R."/>
            <person name="Sun H."/>
            <person name="Tunlid A."/>
            <person name="Henrissat B."/>
            <person name="Grigoriev I.V."/>
            <person name="Hibbett D.S."/>
            <person name="Martin F."/>
        </authorList>
    </citation>
    <scope>NUCLEOTIDE SEQUENCE [LARGE SCALE GENOMIC DNA]</scope>
    <source>
        <strain evidence="3">FD-334 SS-4</strain>
    </source>
</reference>
<evidence type="ECO:0000313" key="3">
    <source>
        <dbReference type="Proteomes" id="UP000054270"/>
    </source>
</evidence>
<protein>
    <submittedName>
        <fullName evidence="2">Uncharacterized protein</fullName>
    </submittedName>
</protein>
<evidence type="ECO:0000313" key="2">
    <source>
        <dbReference type="EMBL" id="KJA17802.1"/>
    </source>
</evidence>
<keyword evidence="3" id="KW-1185">Reference proteome</keyword>
<dbReference type="AlphaFoldDB" id="A0A0D2KT34"/>
<name>A0A0D2KT34_HYPSF</name>
<dbReference type="EMBL" id="KN817598">
    <property type="protein sequence ID" value="KJA17802.1"/>
    <property type="molecule type" value="Genomic_DNA"/>
</dbReference>
<accession>A0A0D2KT34</accession>
<gene>
    <name evidence="2" type="ORF">HYPSUDRAFT_1002658</name>
</gene>
<dbReference type="Proteomes" id="UP000054270">
    <property type="component" value="Unassembled WGS sequence"/>
</dbReference>
<feature type="compositionally biased region" description="Basic and acidic residues" evidence="1">
    <location>
        <begin position="113"/>
        <end position="127"/>
    </location>
</feature>
<organism evidence="2 3">
    <name type="scientific">Hypholoma sublateritium (strain FD-334 SS-4)</name>
    <dbReference type="NCBI Taxonomy" id="945553"/>
    <lineage>
        <taxon>Eukaryota</taxon>
        <taxon>Fungi</taxon>
        <taxon>Dikarya</taxon>
        <taxon>Basidiomycota</taxon>
        <taxon>Agaricomycotina</taxon>
        <taxon>Agaricomycetes</taxon>
        <taxon>Agaricomycetidae</taxon>
        <taxon>Agaricales</taxon>
        <taxon>Agaricineae</taxon>
        <taxon>Strophariaceae</taxon>
        <taxon>Hypholoma</taxon>
    </lineage>
</organism>